<name>A0A1I7XZ17_9BILA</name>
<dbReference type="AlphaFoldDB" id="A0A1I7XZ17"/>
<feature type="compositionally biased region" description="Low complexity" evidence="1">
    <location>
        <begin position="324"/>
        <end position="339"/>
    </location>
</feature>
<accession>A0A1I7XZ17</accession>
<feature type="compositionally biased region" description="Basic and acidic residues" evidence="1">
    <location>
        <begin position="340"/>
        <end position="356"/>
    </location>
</feature>
<feature type="chain" id="PRO_5009311526" evidence="2">
    <location>
        <begin position="18"/>
        <end position="392"/>
    </location>
</feature>
<dbReference type="Proteomes" id="UP000095287">
    <property type="component" value="Unplaced"/>
</dbReference>
<evidence type="ECO:0000313" key="3">
    <source>
        <dbReference type="Proteomes" id="UP000095287"/>
    </source>
</evidence>
<reference evidence="4" key="1">
    <citation type="submission" date="2016-11" db="UniProtKB">
        <authorList>
            <consortium name="WormBaseParasite"/>
        </authorList>
    </citation>
    <scope>IDENTIFICATION</scope>
</reference>
<organism evidence="3 4">
    <name type="scientific">Steinernema glaseri</name>
    <dbReference type="NCBI Taxonomy" id="37863"/>
    <lineage>
        <taxon>Eukaryota</taxon>
        <taxon>Metazoa</taxon>
        <taxon>Ecdysozoa</taxon>
        <taxon>Nematoda</taxon>
        <taxon>Chromadorea</taxon>
        <taxon>Rhabditida</taxon>
        <taxon>Tylenchina</taxon>
        <taxon>Panagrolaimomorpha</taxon>
        <taxon>Strongyloidoidea</taxon>
        <taxon>Steinernematidae</taxon>
        <taxon>Steinernema</taxon>
    </lineage>
</organism>
<keyword evidence="2" id="KW-0732">Signal</keyword>
<evidence type="ECO:0000256" key="1">
    <source>
        <dbReference type="SAM" id="MobiDB-lite"/>
    </source>
</evidence>
<feature type="region of interest" description="Disordered" evidence="1">
    <location>
        <begin position="324"/>
        <end position="356"/>
    </location>
</feature>
<keyword evidence="3" id="KW-1185">Reference proteome</keyword>
<evidence type="ECO:0000313" key="4">
    <source>
        <dbReference type="WBParaSite" id="L893_g10770.t1"/>
    </source>
</evidence>
<proteinExistence type="predicted"/>
<sequence>MFLRTVFFFYLLQTVATEDVVRQYRGYEYCDLRMFPDSFFHAVTCRGFARFAMKVQDVDEMNDKIDAMLKKAKEEHQDKLCLFQVKTFYYDESRLLFLAYGNSGQDIAYWVTEKLSPKTQFVPFPPLSHWTLLGLKGYAPDNFNKLIKQDYFNKSAAICDPETSMYNMTYKYFQFAGKIVTIGKPLNHYVFPVYNLKRGTCDLDGEQYDFGRFDPLLPTEHGWKLAPRGKDRREKIINQQYGRYTLVSKRRGSQPYEYFAVFGSFSQESLTSYLNGTTTKLNTTYCFLRNYRLDLDEQHEPYMLPRSGEHDLVLEGWRDVTTTTTTSTTTTTTTTTRTTEVTEDHQNETMPWDKEGSMNEYEEGDAWFNQLMNAVSIAHYSFLTTFSVLLLM</sequence>
<dbReference type="WBParaSite" id="L893_g10770.t1">
    <property type="protein sequence ID" value="L893_g10770.t1"/>
    <property type="gene ID" value="L893_g10770"/>
</dbReference>
<protein>
    <submittedName>
        <fullName evidence="4">Uncharacterized protein</fullName>
    </submittedName>
</protein>
<feature type="signal peptide" evidence="2">
    <location>
        <begin position="1"/>
        <end position="17"/>
    </location>
</feature>
<evidence type="ECO:0000256" key="2">
    <source>
        <dbReference type="SAM" id="SignalP"/>
    </source>
</evidence>